<comment type="subcellular location">
    <subcellularLocation>
        <location evidence="7">Cell membrane</location>
        <topology evidence="7">Multi-pass membrane protein</topology>
    </subcellularLocation>
    <subcellularLocation>
        <location evidence="1">Membrane</location>
        <topology evidence="1">Multi-pass membrane protein</topology>
    </subcellularLocation>
</comment>
<feature type="transmembrane region" description="Helical" evidence="7">
    <location>
        <begin position="93"/>
        <end position="115"/>
    </location>
</feature>
<evidence type="ECO:0000313" key="10">
    <source>
        <dbReference type="EMBL" id="QPS34265.1"/>
    </source>
</evidence>
<evidence type="ECO:0000313" key="9">
    <source>
        <dbReference type="EMBL" id="PAK96814.1"/>
    </source>
</evidence>
<dbReference type="GO" id="GO:0015226">
    <property type="term" value="F:carnitine transmembrane transporter activity"/>
    <property type="evidence" value="ECO:0007669"/>
    <property type="project" value="TreeGrafter"/>
</dbReference>
<feature type="transmembrane region" description="Helical" evidence="7">
    <location>
        <begin position="215"/>
        <end position="235"/>
    </location>
</feature>
<dbReference type="GO" id="GO:0015871">
    <property type="term" value="P:choline transport"/>
    <property type="evidence" value="ECO:0007669"/>
    <property type="project" value="TreeGrafter"/>
</dbReference>
<proteinExistence type="inferred from homology"/>
<organism evidence="9 11">
    <name type="scientific">Brevibacterium casei</name>
    <dbReference type="NCBI Taxonomy" id="33889"/>
    <lineage>
        <taxon>Bacteria</taxon>
        <taxon>Bacillati</taxon>
        <taxon>Actinomycetota</taxon>
        <taxon>Actinomycetes</taxon>
        <taxon>Micrococcales</taxon>
        <taxon>Brevibacteriaceae</taxon>
        <taxon>Brevibacterium</taxon>
    </lineage>
</organism>
<evidence type="ECO:0000256" key="4">
    <source>
        <dbReference type="ARBA" id="ARBA00022692"/>
    </source>
</evidence>
<dbReference type="GO" id="GO:0043190">
    <property type="term" value="C:ATP-binding cassette (ABC) transporter complex"/>
    <property type="evidence" value="ECO:0007669"/>
    <property type="project" value="TreeGrafter"/>
</dbReference>
<feature type="transmembrane region" description="Helical" evidence="7">
    <location>
        <begin position="136"/>
        <end position="163"/>
    </location>
</feature>
<evidence type="ECO:0000256" key="1">
    <source>
        <dbReference type="ARBA" id="ARBA00004141"/>
    </source>
</evidence>
<name>A0A269ZGA6_9MICO</name>
<keyword evidence="6 7" id="KW-0472">Membrane</keyword>
<evidence type="ECO:0000256" key="5">
    <source>
        <dbReference type="ARBA" id="ARBA00022989"/>
    </source>
</evidence>
<dbReference type="PANTHER" id="PTHR47737:SF1">
    <property type="entry name" value="GLYCINE BETAINE_PROLINE BETAINE TRANSPORT SYSTEM PERMEASE PROTEIN PROW"/>
    <property type="match status" value="1"/>
</dbReference>
<keyword evidence="2 7" id="KW-0813">Transport</keyword>
<keyword evidence="5 7" id="KW-1133">Transmembrane helix</keyword>
<comment type="similarity">
    <text evidence="7">Belongs to the binding-protein-dependent transport system permease family.</text>
</comment>
<keyword evidence="4 7" id="KW-0812">Transmembrane</keyword>
<dbReference type="Gene3D" id="1.10.3720.10">
    <property type="entry name" value="MetI-like"/>
    <property type="match status" value="1"/>
</dbReference>
<dbReference type="Pfam" id="PF00528">
    <property type="entry name" value="BPD_transp_1"/>
    <property type="match status" value="1"/>
</dbReference>
<dbReference type="EMBL" id="CP065682">
    <property type="protein sequence ID" value="QPS34265.1"/>
    <property type="molecule type" value="Genomic_DNA"/>
</dbReference>
<dbReference type="GO" id="GO:0031460">
    <property type="term" value="P:glycine betaine transport"/>
    <property type="evidence" value="ECO:0007669"/>
    <property type="project" value="TreeGrafter"/>
</dbReference>
<dbReference type="InterPro" id="IPR000515">
    <property type="entry name" value="MetI-like"/>
</dbReference>
<evidence type="ECO:0000256" key="7">
    <source>
        <dbReference type="RuleBase" id="RU363032"/>
    </source>
</evidence>
<dbReference type="PROSITE" id="PS50928">
    <property type="entry name" value="ABC_TM1"/>
    <property type="match status" value="1"/>
</dbReference>
<sequence>MEDIRIPVGEWADVAFDWLKDNLAWLFDFITLVVRFLVDTLTEVLVDLHPLVIILILAFFGLLVRSWQFAVGTLITLFFIMTMDQWVSAMQTLALVVLAALVAIIIAIPVGILAARNDTVSAIVKPILDFMQTMPAFVYLIPAVTFFSIGVVPGLVSTVIFALPPGVRFTELGIRGVDSETVEAGYAFGATPRQILRGVQLPLATPTIMAGINQVIMLALAMAVIAGIVGADGLGKNVVEAVATQNLPLGIEAGLGVVILAIYLDRVTAALGSAKDYPNSLLGMLKRRRNTSAESRQIAQPREVDVVEIDRVQS</sequence>
<dbReference type="GeneID" id="99774347"/>
<dbReference type="RefSeq" id="WP_009376513.1">
    <property type="nucleotide sequence ID" value="NZ_CBDRLP010000007.1"/>
</dbReference>
<evidence type="ECO:0000256" key="3">
    <source>
        <dbReference type="ARBA" id="ARBA00022475"/>
    </source>
</evidence>
<evidence type="ECO:0000313" key="11">
    <source>
        <dbReference type="Proteomes" id="UP000216867"/>
    </source>
</evidence>
<feature type="transmembrane region" description="Helical" evidence="7">
    <location>
        <begin position="50"/>
        <end position="81"/>
    </location>
</feature>
<dbReference type="FunFam" id="1.10.3720.10:FF:000001">
    <property type="entry name" value="Glycine betaine ABC transporter, permease"/>
    <property type="match status" value="1"/>
</dbReference>
<reference evidence="9 11" key="1">
    <citation type="submission" date="2017-04" db="EMBL/GenBank/DDBJ databases">
        <title>Kefir bacterial isolates.</title>
        <authorList>
            <person name="Kim Y."/>
            <person name="Blasche S."/>
            <person name="Patil K.R."/>
        </authorList>
    </citation>
    <scope>NUCLEOTIDE SEQUENCE [LARGE SCALE GENOMIC DNA]</scope>
    <source>
        <strain evidence="9 11">OG2</strain>
    </source>
</reference>
<keyword evidence="3" id="KW-1003">Cell membrane</keyword>
<dbReference type="KEGG" id="bcau:I6G59_02745"/>
<evidence type="ECO:0000256" key="2">
    <source>
        <dbReference type="ARBA" id="ARBA00022448"/>
    </source>
</evidence>
<feature type="transmembrane region" description="Helical" evidence="7">
    <location>
        <begin position="247"/>
        <end position="264"/>
    </location>
</feature>
<accession>A0A269ZGA6</accession>
<dbReference type="Proteomes" id="UP000216867">
    <property type="component" value="Unassembled WGS sequence"/>
</dbReference>
<dbReference type="CDD" id="cd06261">
    <property type="entry name" value="TM_PBP2"/>
    <property type="match status" value="1"/>
</dbReference>
<reference evidence="10" key="2">
    <citation type="submission" date="2020-12" db="EMBL/GenBank/DDBJ databases">
        <title>FDA dAtabase for Regulatory Grade micrObial Sequences (FDA-ARGOS): Supporting development and validation of Infectious Disease Dx tests.</title>
        <authorList>
            <person name="Sproer C."/>
            <person name="Gronow S."/>
            <person name="Severitt S."/>
            <person name="Schroder I."/>
            <person name="Tallon L."/>
            <person name="Sadzewicz L."/>
            <person name="Zhao X."/>
            <person name="Boylan J."/>
            <person name="Ott S."/>
            <person name="Bowen H."/>
            <person name="Vavikolanu K."/>
            <person name="Mehta A."/>
            <person name="Aluvathingal J."/>
            <person name="Nadendla S."/>
            <person name="Lowell S."/>
            <person name="Myers T."/>
            <person name="Yan Y."/>
            <person name="Sichtig H."/>
        </authorList>
    </citation>
    <scope>NUCLEOTIDE SEQUENCE [LARGE SCALE GENOMIC DNA]</scope>
    <source>
        <strain evidence="10">FDAARGOS_902</strain>
    </source>
</reference>
<dbReference type="PANTHER" id="PTHR47737">
    <property type="entry name" value="GLYCINE BETAINE/PROLINE BETAINE TRANSPORT SYSTEM PERMEASE PROTEIN PROW"/>
    <property type="match status" value="1"/>
</dbReference>
<dbReference type="SUPFAM" id="SSF161098">
    <property type="entry name" value="MetI-like"/>
    <property type="match status" value="1"/>
</dbReference>
<dbReference type="GO" id="GO:0005275">
    <property type="term" value="F:amine transmembrane transporter activity"/>
    <property type="evidence" value="ECO:0007669"/>
    <property type="project" value="TreeGrafter"/>
</dbReference>
<evidence type="ECO:0000256" key="6">
    <source>
        <dbReference type="ARBA" id="ARBA00023136"/>
    </source>
</evidence>
<dbReference type="EMBL" id="NCWY01000002">
    <property type="protein sequence ID" value="PAK96814.1"/>
    <property type="molecule type" value="Genomic_DNA"/>
</dbReference>
<dbReference type="AlphaFoldDB" id="A0A269ZGA6"/>
<feature type="domain" description="ABC transmembrane type-1" evidence="8">
    <location>
        <begin position="89"/>
        <end position="268"/>
    </location>
</feature>
<dbReference type="InterPro" id="IPR035906">
    <property type="entry name" value="MetI-like_sf"/>
</dbReference>
<protein>
    <submittedName>
        <fullName evidence="10">ABC transporter permease subunit</fullName>
    </submittedName>
    <submittedName>
        <fullName evidence="9">Glycine/betaine ABC transporter</fullName>
    </submittedName>
</protein>
<evidence type="ECO:0000259" key="8">
    <source>
        <dbReference type="PROSITE" id="PS50928"/>
    </source>
</evidence>
<dbReference type="Proteomes" id="UP000594979">
    <property type="component" value="Chromosome"/>
</dbReference>
<gene>
    <name evidence="9" type="ORF">B8X04_02595</name>
    <name evidence="10" type="ORF">I6G59_02745</name>
</gene>